<evidence type="ECO:0000313" key="7">
    <source>
        <dbReference type="Proteomes" id="UP000178510"/>
    </source>
</evidence>
<dbReference type="Gene3D" id="3.10.105.10">
    <property type="entry name" value="Dipeptide-binding Protein, Domain 3"/>
    <property type="match status" value="1"/>
</dbReference>
<dbReference type="STRING" id="1802274.A3J58_01095"/>
<dbReference type="InterPro" id="IPR039424">
    <property type="entry name" value="SBP_5"/>
</dbReference>
<dbReference type="GO" id="GO:0015833">
    <property type="term" value="P:peptide transport"/>
    <property type="evidence" value="ECO:0007669"/>
    <property type="project" value="TreeGrafter"/>
</dbReference>
<keyword evidence="4" id="KW-0812">Transmembrane</keyword>
<dbReference type="Gene3D" id="3.90.76.10">
    <property type="entry name" value="Dipeptide-binding Protein, Domain 1"/>
    <property type="match status" value="1"/>
</dbReference>
<dbReference type="Gene3D" id="3.40.190.10">
    <property type="entry name" value="Periplasmic binding protein-like II"/>
    <property type="match status" value="1"/>
</dbReference>
<dbReference type="SUPFAM" id="SSF53850">
    <property type="entry name" value="Periplasmic binding protein-like II"/>
    <property type="match status" value="1"/>
</dbReference>
<dbReference type="InterPro" id="IPR000914">
    <property type="entry name" value="SBP_5_dom"/>
</dbReference>
<comment type="similarity">
    <text evidence="1">Belongs to the bacterial solute-binding protein 5 family.</text>
</comment>
<dbReference type="GO" id="GO:1904680">
    <property type="term" value="F:peptide transmembrane transporter activity"/>
    <property type="evidence" value="ECO:0007669"/>
    <property type="project" value="TreeGrafter"/>
</dbReference>
<dbReference type="InterPro" id="IPR030678">
    <property type="entry name" value="Peptide/Ni-bd"/>
</dbReference>
<reference evidence="6 7" key="1">
    <citation type="journal article" date="2016" name="Nat. Commun.">
        <title>Thousands of microbial genomes shed light on interconnected biogeochemical processes in an aquifer system.</title>
        <authorList>
            <person name="Anantharaman K."/>
            <person name="Brown C.T."/>
            <person name="Hug L.A."/>
            <person name="Sharon I."/>
            <person name="Castelle C.J."/>
            <person name="Probst A.J."/>
            <person name="Thomas B.C."/>
            <person name="Singh A."/>
            <person name="Wilkins M.J."/>
            <person name="Karaoz U."/>
            <person name="Brodie E.L."/>
            <person name="Williams K.H."/>
            <person name="Hubbard S.S."/>
            <person name="Banfield J.F."/>
        </authorList>
    </citation>
    <scope>NUCLEOTIDE SEQUENCE [LARGE SCALE GENOMIC DNA]</scope>
</reference>
<feature type="transmembrane region" description="Helical" evidence="4">
    <location>
        <begin position="41"/>
        <end position="63"/>
    </location>
</feature>
<dbReference type="Proteomes" id="UP000178510">
    <property type="component" value="Unassembled WGS sequence"/>
</dbReference>
<protein>
    <recommendedName>
        <fullName evidence="5">Solute-binding protein family 5 domain-containing protein</fullName>
    </recommendedName>
</protein>
<dbReference type="CDD" id="cd08513">
    <property type="entry name" value="PBP2_thermophilic_Hb8_like"/>
    <property type="match status" value="1"/>
</dbReference>
<keyword evidence="4" id="KW-1133">Transmembrane helix</keyword>
<comment type="caution">
    <text evidence="6">The sequence shown here is derived from an EMBL/GenBank/DDBJ whole genome shotgun (WGS) entry which is preliminary data.</text>
</comment>
<dbReference type="PANTHER" id="PTHR30290">
    <property type="entry name" value="PERIPLASMIC BINDING COMPONENT OF ABC TRANSPORTER"/>
    <property type="match status" value="1"/>
</dbReference>
<evidence type="ECO:0000256" key="1">
    <source>
        <dbReference type="ARBA" id="ARBA00005695"/>
    </source>
</evidence>
<dbReference type="EMBL" id="MHQM01000010">
    <property type="protein sequence ID" value="OHA04180.1"/>
    <property type="molecule type" value="Genomic_DNA"/>
</dbReference>
<name>A0A1G2KXR4_9BACT</name>
<sequence>MDFIRSWLNDALRLQRRWKLLTARKLLYLPHILSHKEKRMLLYIILVIVVAGGGLFIRTYLYFTHPAPAVGGSYTEGVIGAPRSINPLYISRDAERDIAHLVFSGLLGYDGAGEITYDLAERYDVSPDGKIYTLYLRQNALWHDGKPVTADDVVFTVKRLQDPQYKSPFRANWQGVEPEKIDDHTVKLTLRTAYAPFIENLTQGIIPKHLWGEITPDRMLLHELNLNPVGSGPYRLKRFKYDNDGSLLWYTVTRNPDYWGDGPYLKEITFVFYAGEDALLNALHRGEIEGFGPISVRNTEDISRDRYAVLTLATPRIFSVFFNQRQSPALADKSVREAIAYALDKSRVVREVGGGAIVTDSLLPPFQGTPSESKAPLPYDPTQARELLDRAGWKDTDEDGIRDKKIRQNNKLQSVPLRWTLATGDSPELTHAAEAIKLMLADIGIEVSVASHSFADLEATVIRPRSFEMLLFGQVYGYEPDPFTFWHSTQIKDPGLNVALFTNKKADQLLEEARRTTSTTLRRQKYAAFAKLADADIPAVPLYTQLYLYLLPRDINGVEISRMALPSDRFNGIQSWYRVTRRALGRQ</sequence>
<dbReference type="GO" id="GO:0043190">
    <property type="term" value="C:ATP-binding cassette (ABC) transporter complex"/>
    <property type="evidence" value="ECO:0007669"/>
    <property type="project" value="InterPro"/>
</dbReference>
<dbReference type="PANTHER" id="PTHR30290:SF9">
    <property type="entry name" value="OLIGOPEPTIDE-BINDING PROTEIN APPA"/>
    <property type="match status" value="1"/>
</dbReference>
<dbReference type="Pfam" id="PF00496">
    <property type="entry name" value="SBP_bac_5"/>
    <property type="match status" value="1"/>
</dbReference>
<feature type="domain" description="Solute-binding protein family 5" evidence="5">
    <location>
        <begin position="114"/>
        <end position="487"/>
    </location>
</feature>
<dbReference type="PIRSF" id="PIRSF002741">
    <property type="entry name" value="MppA"/>
    <property type="match status" value="1"/>
</dbReference>
<keyword evidence="4" id="KW-0472">Membrane</keyword>
<evidence type="ECO:0000256" key="3">
    <source>
        <dbReference type="ARBA" id="ARBA00022729"/>
    </source>
</evidence>
<evidence type="ECO:0000313" key="6">
    <source>
        <dbReference type="EMBL" id="OHA04180.1"/>
    </source>
</evidence>
<keyword evidence="3" id="KW-0732">Signal</keyword>
<evidence type="ECO:0000256" key="4">
    <source>
        <dbReference type="SAM" id="Phobius"/>
    </source>
</evidence>
<gene>
    <name evidence="6" type="ORF">A3J58_01095</name>
</gene>
<dbReference type="GO" id="GO:0042597">
    <property type="term" value="C:periplasmic space"/>
    <property type="evidence" value="ECO:0007669"/>
    <property type="project" value="UniProtKB-ARBA"/>
</dbReference>
<proteinExistence type="inferred from homology"/>
<accession>A0A1G2KXR4</accession>
<evidence type="ECO:0000259" key="5">
    <source>
        <dbReference type="Pfam" id="PF00496"/>
    </source>
</evidence>
<dbReference type="AlphaFoldDB" id="A0A1G2KXR4"/>
<keyword evidence="2" id="KW-0813">Transport</keyword>
<organism evidence="6 7">
    <name type="scientific">Candidatus Sungbacteria bacterium RIFCSPHIGHO2_02_FULL_52_23</name>
    <dbReference type="NCBI Taxonomy" id="1802274"/>
    <lineage>
        <taxon>Bacteria</taxon>
        <taxon>Candidatus Sungiibacteriota</taxon>
    </lineage>
</organism>
<evidence type="ECO:0000256" key="2">
    <source>
        <dbReference type="ARBA" id="ARBA00022448"/>
    </source>
</evidence>